<organism evidence="2 3">
    <name type="scientific">Fonsecaea multimorphosa CBS 102226</name>
    <dbReference type="NCBI Taxonomy" id="1442371"/>
    <lineage>
        <taxon>Eukaryota</taxon>
        <taxon>Fungi</taxon>
        <taxon>Dikarya</taxon>
        <taxon>Ascomycota</taxon>
        <taxon>Pezizomycotina</taxon>
        <taxon>Eurotiomycetes</taxon>
        <taxon>Chaetothyriomycetidae</taxon>
        <taxon>Chaetothyriales</taxon>
        <taxon>Herpotrichiellaceae</taxon>
        <taxon>Fonsecaea</taxon>
    </lineage>
</organism>
<reference evidence="2 3" key="1">
    <citation type="submission" date="2015-01" db="EMBL/GenBank/DDBJ databases">
        <title>The Genome Sequence of Fonsecaea multimorphosa CBS 102226.</title>
        <authorList>
            <consortium name="The Broad Institute Genomics Platform"/>
            <person name="Cuomo C."/>
            <person name="de Hoog S."/>
            <person name="Gorbushina A."/>
            <person name="Stielow B."/>
            <person name="Teixiera M."/>
            <person name="Abouelleil A."/>
            <person name="Chapman S.B."/>
            <person name="Priest M."/>
            <person name="Young S.K."/>
            <person name="Wortman J."/>
            <person name="Nusbaum C."/>
            <person name="Birren B."/>
        </authorList>
    </citation>
    <scope>NUCLEOTIDE SEQUENCE [LARGE SCALE GENOMIC DNA]</scope>
    <source>
        <strain evidence="2 3">CBS 102226</strain>
    </source>
</reference>
<feature type="region of interest" description="Disordered" evidence="1">
    <location>
        <begin position="45"/>
        <end position="280"/>
    </location>
</feature>
<feature type="compositionally biased region" description="Basic residues" evidence="1">
    <location>
        <begin position="259"/>
        <end position="272"/>
    </location>
</feature>
<dbReference type="InterPro" id="IPR021641">
    <property type="entry name" value="DUF3245"/>
</dbReference>
<dbReference type="AlphaFoldDB" id="A0A0D2IUP9"/>
<sequence>MALSKGAGEAPLRTKTHTIAGASEADIATNKALLFHAEAARLAKSWLRGTTTTGDGRDEDEKEDQAEEDLEREFLRNKDLYSETGGIGYHPPTESTSSTAATPGFTDPATTFLRKQLLRGHQRGGRATTGNAHNHSAGGARPRPQIQASRRVKGEEVSDEEESRSKGVGKRKRKGNIVQAAVESDDAAAAKSAPQTDQMETEHLSEKAGAISTPSQSHGGETDRTVHAPEPSTTPAIPPKTSRKRGAGSYLDELLASRAAKKQKKKNKHKGKSLAESEPG</sequence>
<keyword evidence="3" id="KW-1185">Reference proteome</keyword>
<feature type="compositionally biased region" description="Low complexity" evidence="1">
    <location>
        <begin position="91"/>
        <end position="103"/>
    </location>
</feature>
<evidence type="ECO:0000256" key="1">
    <source>
        <dbReference type="SAM" id="MobiDB-lite"/>
    </source>
</evidence>
<evidence type="ECO:0000313" key="2">
    <source>
        <dbReference type="EMBL" id="KIY00782.1"/>
    </source>
</evidence>
<evidence type="ECO:0000313" key="3">
    <source>
        <dbReference type="Proteomes" id="UP000053411"/>
    </source>
</evidence>
<accession>A0A0D2IUP9</accession>
<dbReference type="Proteomes" id="UP000053411">
    <property type="component" value="Unassembled WGS sequence"/>
</dbReference>
<protein>
    <submittedName>
        <fullName evidence="2">Uncharacterized protein</fullName>
    </submittedName>
</protein>
<dbReference type="GeneID" id="27709193"/>
<dbReference type="RefSeq" id="XP_016634904.1">
    <property type="nucleotide sequence ID" value="XM_016773958.1"/>
</dbReference>
<gene>
    <name evidence="2" type="ORF">Z520_03447</name>
</gene>
<dbReference type="VEuPathDB" id="FungiDB:Z520_03447"/>
<feature type="compositionally biased region" description="Basic and acidic residues" evidence="1">
    <location>
        <begin position="72"/>
        <end position="81"/>
    </location>
</feature>
<feature type="compositionally biased region" description="Acidic residues" evidence="1">
    <location>
        <begin position="57"/>
        <end position="71"/>
    </location>
</feature>
<feature type="region of interest" description="Disordered" evidence="1">
    <location>
        <begin position="1"/>
        <end position="23"/>
    </location>
</feature>
<dbReference type="EMBL" id="KN848066">
    <property type="protein sequence ID" value="KIY00782.1"/>
    <property type="molecule type" value="Genomic_DNA"/>
</dbReference>
<dbReference type="OrthoDB" id="4159597at2759"/>
<proteinExistence type="predicted"/>
<name>A0A0D2IUP9_9EURO</name>
<dbReference type="Pfam" id="PF11595">
    <property type="entry name" value="DUF3245"/>
    <property type="match status" value="1"/>
</dbReference>